<reference evidence="1 2" key="1">
    <citation type="submission" date="2018-06" db="EMBL/GenBank/DDBJ databases">
        <title>Genome sequencing of Oceanotoga sp. sy52.</title>
        <authorList>
            <person name="Mori K."/>
        </authorList>
    </citation>
    <scope>NUCLEOTIDE SEQUENCE [LARGE SCALE GENOMIC DNA]</scope>
    <source>
        <strain evidence="2">sy52</strain>
    </source>
</reference>
<dbReference type="Proteomes" id="UP000516361">
    <property type="component" value="Chromosome"/>
</dbReference>
<dbReference type="EMBL" id="AP018712">
    <property type="protein sequence ID" value="BBE30758.1"/>
    <property type="molecule type" value="Genomic_DNA"/>
</dbReference>
<dbReference type="SUPFAM" id="SSF55194">
    <property type="entry name" value="Ribosome recycling factor, RRF"/>
    <property type="match status" value="1"/>
</dbReference>
<evidence type="ECO:0000313" key="2">
    <source>
        <dbReference type="Proteomes" id="UP000516361"/>
    </source>
</evidence>
<name>A0A7G1G304_9BACT</name>
<dbReference type="InParanoid" id="A0A7G1G304"/>
<dbReference type="InterPro" id="IPR036191">
    <property type="entry name" value="RRF_sf"/>
</dbReference>
<accession>A0A7G1G304</accession>
<keyword evidence="2" id="KW-1185">Reference proteome</keyword>
<dbReference type="KEGG" id="ocy:OSSY52_08990"/>
<evidence type="ECO:0000313" key="1">
    <source>
        <dbReference type="EMBL" id="BBE30758.1"/>
    </source>
</evidence>
<gene>
    <name evidence="1" type="ORF">OSSY52_08990</name>
</gene>
<dbReference type="AlphaFoldDB" id="A0A7G1G304"/>
<dbReference type="RefSeq" id="WP_190615828.1">
    <property type="nucleotide sequence ID" value="NZ_AP018712.1"/>
</dbReference>
<proteinExistence type="predicted"/>
<organism evidence="1 2">
    <name type="scientific">Tepiditoga spiralis</name>
    <dbReference type="NCBI Taxonomy" id="2108365"/>
    <lineage>
        <taxon>Bacteria</taxon>
        <taxon>Thermotogati</taxon>
        <taxon>Thermotogota</taxon>
        <taxon>Thermotogae</taxon>
        <taxon>Petrotogales</taxon>
        <taxon>Petrotogaceae</taxon>
        <taxon>Tepiditoga</taxon>
    </lineage>
</organism>
<sequence length="86" mass="10319">MESNDKKHNIMEDIIIDIFEEFMIFNPIDTKQRKIIIENVVKKWKPLYAKTKDEEIRLKLPILSQSFKTEVTKTIVEVLEQLKKEN</sequence>
<protein>
    <submittedName>
        <fullName evidence="1">Uncharacterized protein</fullName>
    </submittedName>
</protein>